<evidence type="ECO:0000256" key="1">
    <source>
        <dbReference type="SAM" id="MobiDB-lite"/>
    </source>
</evidence>
<dbReference type="PATRIC" id="fig|36807.3.peg.1786"/>
<evidence type="ECO:0000313" key="3">
    <source>
        <dbReference type="Proteomes" id="UP000075357"/>
    </source>
</evidence>
<dbReference type="SUPFAM" id="SSF55811">
    <property type="entry name" value="Nudix"/>
    <property type="match status" value="1"/>
</dbReference>
<dbReference type="InterPro" id="IPR015797">
    <property type="entry name" value="NUDIX_hydrolase-like_dom_sf"/>
</dbReference>
<dbReference type="Gene3D" id="3.90.79.10">
    <property type="entry name" value="Nucleoside Triphosphate Pyrophosphohydrolase"/>
    <property type="match status" value="1"/>
</dbReference>
<feature type="compositionally biased region" description="Basic and acidic residues" evidence="1">
    <location>
        <begin position="1"/>
        <end position="23"/>
    </location>
</feature>
<organism evidence="2 3">
    <name type="scientific">Microbacterium laevaniformans</name>
    <dbReference type="NCBI Taxonomy" id="36807"/>
    <lineage>
        <taxon>Bacteria</taxon>
        <taxon>Bacillati</taxon>
        <taxon>Actinomycetota</taxon>
        <taxon>Actinomycetes</taxon>
        <taxon>Micrococcales</taxon>
        <taxon>Microbacteriaceae</taxon>
        <taxon>Microbacterium</taxon>
    </lineage>
</organism>
<dbReference type="RefSeq" id="WP_036284543.1">
    <property type="nucleotide sequence ID" value="NZ_LRAD01000036.1"/>
</dbReference>
<proteinExistence type="predicted"/>
<sequence>MAVRTPDPDPNERDDDGNPRDPLRGFGSGGGRPGHPLGDGTFGSPAPESAGNPGWLSDVELAEARRRLPILYVEAVPVRTDGVGAVTQVGVLLRATPLGEITRSIVSGRVRYGETVRDALFRHLENDLGPMAFPQLPPQPVPFTVAEYFPLPGVSAFHDDRQHAVSLAFVIPVTGTCEPRQDALEVTWMTPEEASSDALAAEMEGGRSTLIRLALASVGALR</sequence>
<evidence type="ECO:0000313" key="2">
    <source>
        <dbReference type="EMBL" id="KXZ60274.1"/>
    </source>
</evidence>
<feature type="region of interest" description="Disordered" evidence="1">
    <location>
        <begin position="1"/>
        <end position="54"/>
    </location>
</feature>
<gene>
    <name evidence="2" type="ORF">Mlaev_01761</name>
</gene>
<dbReference type="AlphaFoldDB" id="A0A150HE97"/>
<dbReference type="EMBL" id="LRAD01000036">
    <property type="protein sequence ID" value="KXZ60274.1"/>
    <property type="molecule type" value="Genomic_DNA"/>
</dbReference>
<reference evidence="2 3" key="1">
    <citation type="submission" date="2016-01" db="EMBL/GenBank/DDBJ databases">
        <title>Draft genome sequences of Microbacterium laevaniformans LCDC 91-0039 and the type strain of Microbacterium hominis LCDC 84-209.</title>
        <authorList>
            <person name="Bernier A.-M."/>
            <person name="Bernard K."/>
        </authorList>
    </citation>
    <scope>NUCLEOTIDE SEQUENCE [LARGE SCALE GENOMIC DNA]</scope>
    <source>
        <strain evidence="2 3">LCDC 91-0039</strain>
    </source>
</reference>
<name>A0A150HE97_9MICO</name>
<dbReference type="Proteomes" id="UP000075357">
    <property type="component" value="Unassembled WGS sequence"/>
</dbReference>
<accession>A0A150HE97</accession>
<dbReference type="STRING" id="36807.Mlaev_01761"/>
<protein>
    <recommendedName>
        <fullName evidence="4">DUF4916 domain-containing protein</fullName>
    </recommendedName>
</protein>
<dbReference type="Pfam" id="PF16262">
    <property type="entry name" value="DUF4916"/>
    <property type="match status" value="1"/>
</dbReference>
<keyword evidence="3" id="KW-1185">Reference proteome</keyword>
<evidence type="ECO:0008006" key="4">
    <source>
        <dbReference type="Google" id="ProtNLM"/>
    </source>
</evidence>
<comment type="caution">
    <text evidence="2">The sequence shown here is derived from an EMBL/GenBank/DDBJ whole genome shotgun (WGS) entry which is preliminary data.</text>
</comment>
<dbReference type="InterPro" id="IPR032582">
    <property type="entry name" value="DUF4916"/>
</dbReference>